<protein>
    <submittedName>
        <fullName evidence="1">Uncharacterized protein</fullName>
    </submittedName>
</protein>
<accession>A0A2B7XND4</accession>
<dbReference type="Proteomes" id="UP000224634">
    <property type="component" value="Unassembled WGS sequence"/>
</dbReference>
<evidence type="ECO:0000313" key="2">
    <source>
        <dbReference type="Proteomes" id="UP000224634"/>
    </source>
</evidence>
<name>A0A2B7XND4_POLH7</name>
<reference evidence="1 2" key="1">
    <citation type="submission" date="2017-10" db="EMBL/GenBank/DDBJ databases">
        <title>Comparative genomics in systemic dimorphic fungi from Ajellomycetaceae.</title>
        <authorList>
            <person name="Munoz J.F."/>
            <person name="Mcewen J.G."/>
            <person name="Clay O.K."/>
            <person name="Cuomo C.A."/>
        </authorList>
    </citation>
    <scope>NUCLEOTIDE SEQUENCE [LARGE SCALE GENOMIC DNA]</scope>
    <source>
        <strain evidence="1 2">UAMH7299</strain>
    </source>
</reference>
<gene>
    <name evidence="1" type="ORF">AJ80_06395</name>
</gene>
<comment type="caution">
    <text evidence="1">The sequence shown here is derived from an EMBL/GenBank/DDBJ whole genome shotgun (WGS) entry which is preliminary data.</text>
</comment>
<proteinExistence type="predicted"/>
<sequence>MLLPPTQPWAVNGKACNTQQPDALMRKKGIVRSLPHVADFCTRNAHLGTIGQKRQSRDLPPPRRVPSYCLEVKRAFDIRASIHDLHAWQAPEVRANRIIIQQLATQIVEAALSTENDQLQARFRNGGDLVEGRYSMR</sequence>
<organism evidence="1 2">
    <name type="scientific">Polytolypa hystricis (strain UAMH7299)</name>
    <dbReference type="NCBI Taxonomy" id="1447883"/>
    <lineage>
        <taxon>Eukaryota</taxon>
        <taxon>Fungi</taxon>
        <taxon>Dikarya</taxon>
        <taxon>Ascomycota</taxon>
        <taxon>Pezizomycotina</taxon>
        <taxon>Eurotiomycetes</taxon>
        <taxon>Eurotiomycetidae</taxon>
        <taxon>Onygenales</taxon>
        <taxon>Onygenales incertae sedis</taxon>
        <taxon>Polytolypa</taxon>
    </lineage>
</organism>
<dbReference type="EMBL" id="PDNA01000106">
    <property type="protein sequence ID" value="PGH13284.1"/>
    <property type="molecule type" value="Genomic_DNA"/>
</dbReference>
<keyword evidence="2" id="KW-1185">Reference proteome</keyword>
<evidence type="ECO:0000313" key="1">
    <source>
        <dbReference type="EMBL" id="PGH13284.1"/>
    </source>
</evidence>
<dbReference type="AlphaFoldDB" id="A0A2B7XND4"/>